<dbReference type="PRINTS" id="PR00834">
    <property type="entry name" value="PROTEASES2C"/>
</dbReference>
<evidence type="ECO:0000313" key="6">
    <source>
        <dbReference type="EMBL" id="GAA4688230.1"/>
    </source>
</evidence>
<feature type="transmembrane region" description="Helical" evidence="5">
    <location>
        <begin position="32"/>
        <end position="52"/>
    </location>
</feature>
<dbReference type="RefSeq" id="WP_303381669.1">
    <property type="nucleotide sequence ID" value="NZ_BAABLN010000001.1"/>
</dbReference>
<feature type="transmembrane region" description="Helical" evidence="5">
    <location>
        <begin position="64"/>
        <end position="90"/>
    </location>
</feature>
<dbReference type="NCBIfam" id="NF033740">
    <property type="entry name" value="MarP_fam_protase"/>
    <property type="match status" value="1"/>
</dbReference>
<keyword evidence="6" id="KW-0645">Protease</keyword>
<organism evidence="6 7">
    <name type="scientific">Kocuria gwangalliensis</name>
    <dbReference type="NCBI Taxonomy" id="501592"/>
    <lineage>
        <taxon>Bacteria</taxon>
        <taxon>Bacillati</taxon>
        <taxon>Actinomycetota</taxon>
        <taxon>Actinomycetes</taxon>
        <taxon>Micrococcales</taxon>
        <taxon>Micrococcaceae</taxon>
        <taxon>Kocuria</taxon>
    </lineage>
</organism>
<dbReference type="EMBL" id="BAABLN010000001">
    <property type="protein sequence ID" value="GAA4688230.1"/>
    <property type="molecule type" value="Genomic_DNA"/>
</dbReference>
<dbReference type="Pfam" id="PF13365">
    <property type="entry name" value="Trypsin_2"/>
    <property type="match status" value="1"/>
</dbReference>
<dbReference type="Pfam" id="PF02674">
    <property type="entry name" value="Colicin_V"/>
    <property type="match status" value="1"/>
</dbReference>
<evidence type="ECO:0000256" key="4">
    <source>
        <dbReference type="ARBA" id="ARBA00023136"/>
    </source>
</evidence>
<dbReference type="Gene3D" id="2.40.10.10">
    <property type="entry name" value="Trypsin-like serine proteases"/>
    <property type="match status" value="2"/>
</dbReference>
<evidence type="ECO:0000256" key="3">
    <source>
        <dbReference type="ARBA" id="ARBA00022989"/>
    </source>
</evidence>
<gene>
    <name evidence="6" type="ORF">GCM10025781_01120</name>
</gene>
<proteinExistence type="predicted"/>
<dbReference type="PANTHER" id="PTHR22939:SF129">
    <property type="entry name" value="SERINE PROTEASE HTRA2, MITOCHONDRIAL"/>
    <property type="match status" value="1"/>
</dbReference>
<name>A0ABP8WFT5_9MICC</name>
<dbReference type="GO" id="GO:0008233">
    <property type="term" value="F:peptidase activity"/>
    <property type="evidence" value="ECO:0007669"/>
    <property type="project" value="UniProtKB-KW"/>
</dbReference>
<sequence length="394" mass="40449">MDLALNLLDIILVMVLVGYLIAGLSRGFFRSLASLVGFVLGAVAAFWAGPWISAQVGSELRIPFVLVTVLGLLVLGQLLGGVVGNFLARLTEKTGLGVLDRIGGGVLNVVVAAIVLALLGSLVGQLGIPSLSQQVAGSSVLRTIEKYTPEPVREAMTHTRDTVSGSQGIRQLDSLLFPVEDAPEPEQTSDSSAVEAAGQSVVQVYGTADQCAQNQTGSGFVAASGLVVTNAHVVAGVDQPVVQTRDGRVYQAQAVQYDDAADLAVLYAPDLPEAPLSLSNSVARGQQVSFAGYPLGGPYTVRPATIQGEAVAPVQNVTTGETLSRSIIQIAGRVEQGNSGGPMLDANGNVVGVIFAKAVEGEAGYAIPMEQVTDILEATGGSTAPASTGECVLS</sequence>
<evidence type="ECO:0000256" key="1">
    <source>
        <dbReference type="ARBA" id="ARBA00004141"/>
    </source>
</evidence>
<keyword evidence="7" id="KW-1185">Reference proteome</keyword>
<dbReference type="InterPro" id="IPR003825">
    <property type="entry name" value="Colicin-V_CvpA"/>
</dbReference>
<keyword evidence="4 5" id="KW-0472">Membrane</keyword>
<dbReference type="InterPro" id="IPR043504">
    <property type="entry name" value="Peptidase_S1_PA_chymotrypsin"/>
</dbReference>
<evidence type="ECO:0000313" key="7">
    <source>
        <dbReference type="Proteomes" id="UP001501446"/>
    </source>
</evidence>
<evidence type="ECO:0000256" key="5">
    <source>
        <dbReference type="SAM" id="Phobius"/>
    </source>
</evidence>
<dbReference type="InterPro" id="IPR009003">
    <property type="entry name" value="Peptidase_S1_PA"/>
</dbReference>
<dbReference type="GO" id="GO:0006508">
    <property type="term" value="P:proteolysis"/>
    <property type="evidence" value="ECO:0007669"/>
    <property type="project" value="UniProtKB-KW"/>
</dbReference>
<dbReference type="InterPro" id="IPR001940">
    <property type="entry name" value="Peptidase_S1C"/>
</dbReference>
<feature type="transmembrane region" description="Helical" evidence="5">
    <location>
        <begin position="102"/>
        <end position="123"/>
    </location>
</feature>
<dbReference type="Proteomes" id="UP001501446">
    <property type="component" value="Unassembled WGS sequence"/>
</dbReference>
<keyword evidence="6" id="KW-0378">Hydrolase</keyword>
<dbReference type="InterPro" id="IPR047680">
    <property type="entry name" value="MarP-like"/>
</dbReference>
<protein>
    <submittedName>
        <fullName evidence="6">MarP family serine protease</fullName>
    </submittedName>
</protein>
<dbReference type="SUPFAM" id="SSF50494">
    <property type="entry name" value="Trypsin-like serine proteases"/>
    <property type="match status" value="1"/>
</dbReference>
<keyword evidence="3 5" id="KW-1133">Transmembrane helix</keyword>
<feature type="transmembrane region" description="Helical" evidence="5">
    <location>
        <begin position="6"/>
        <end position="25"/>
    </location>
</feature>
<comment type="caution">
    <text evidence="6">The sequence shown here is derived from an EMBL/GenBank/DDBJ whole genome shotgun (WGS) entry which is preliminary data.</text>
</comment>
<reference evidence="7" key="1">
    <citation type="journal article" date="2019" name="Int. J. Syst. Evol. Microbiol.">
        <title>The Global Catalogue of Microorganisms (GCM) 10K type strain sequencing project: providing services to taxonomists for standard genome sequencing and annotation.</title>
        <authorList>
            <consortium name="The Broad Institute Genomics Platform"/>
            <consortium name="The Broad Institute Genome Sequencing Center for Infectious Disease"/>
            <person name="Wu L."/>
            <person name="Ma J."/>
        </authorList>
    </citation>
    <scope>NUCLEOTIDE SEQUENCE [LARGE SCALE GENOMIC DNA]</scope>
    <source>
        <strain evidence="7">JCM 18958</strain>
    </source>
</reference>
<accession>A0ABP8WFT5</accession>
<dbReference type="PANTHER" id="PTHR22939">
    <property type="entry name" value="SERINE PROTEASE FAMILY S1C HTRA-RELATED"/>
    <property type="match status" value="1"/>
</dbReference>
<evidence type="ECO:0000256" key="2">
    <source>
        <dbReference type="ARBA" id="ARBA00022692"/>
    </source>
</evidence>
<keyword evidence="2 5" id="KW-0812">Transmembrane</keyword>
<comment type="subcellular location">
    <subcellularLocation>
        <location evidence="1">Membrane</location>
        <topology evidence="1">Multi-pass membrane protein</topology>
    </subcellularLocation>
</comment>